<keyword evidence="10" id="KW-1185">Reference proteome</keyword>
<dbReference type="SUPFAM" id="SSF52540">
    <property type="entry name" value="P-loop containing nucleoside triphosphate hydrolases"/>
    <property type="match status" value="1"/>
</dbReference>
<keyword evidence="4 9" id="KW-0067">ATP-binding</keyword>
<name>A0A521DI18_9EURY</name>
<dbReference type="Proteomes" id="UP000319712">
    <property type="component" value="Unassembled WGS sequence"/>
</dbReference>
<dbReference type="GO" id="GO:0005524">
    <property type="term" value="F:ATP binding"/>
    <property type="evidence" value="ECO:0007669"/>
    <property type="project" value="UniProtKB-KW"/>
</dbReference>
<dbReference type="GO" id="GO:0005886">
    <property type="term" value="C:plasma membrane"/>
    <property type="evidence" value="ECO:0007669"/>
    <property type="project" value="TreeGrafter"/>
</dbReference>
<reference evidence="9 10" key="1">
    <citation type="submission" date="2017-05" db="EMBL/GenBank/DDBJ databases">
        <authorList>
            <person name="Varghese N."/>
            <person name="Submissions S."/>
        </authorList>
    </citation>
    <scope>NUCLEOTIDE SEQUENCE [LARGE SCALE GENOMIC DNA]</scope>
    <source>
        <strain evidence="9 10">DSM 19504</strain>
    </source>
</reference>
<dbReference type="RefSeq" id="WP_142986840.1">
    <property type="nucleotide sequence ID" value="NZ_FXTD01000007.1"/>
</dbReference>
<dbReference type="PANTHER" id="PTHR45772:SF9">
    <property type="entry name" value="CONSERVED COMPONENT OF ABC TRANSPORTER FOR NATURAL AMINO ACIDS"/>
    <property type="match status" value="1"/>
</dbReference>
<dbReference type="PROSITE" id="PS50893">
    <property type="entry name" value="ABC_TRANSPORTER_2"/>
    <property type="match status" value="1"/>
</dbReference>
<evidence type="ECO:0000259" key="8">
    <source>
        <dbReference type="PROSITE" id="PS50893"/>
    </source>
</evidence>
<dbReference type="AlphaFoldDB" id="A0A521DI18"/>
<dbReference type="InterPro" id="IPR003593">
    <property type="entry name" value="AAA+_ATPase"/>
</dbReference>
<dbReference type="CDD" id="cd03219">
    <property type="entry name" value="ABC_Mj1267_LivG_branched"/>
    <property type="match status" value="1"/>
</dbReference>
<dbReference type="InterPro" id="IPR027417">
    <property type="entry name" value="P-loop_NTPase"/>
</dbReference>
<proteinExistence type="inferred from homology"/>
<dbReference type="Pfam" id="PF00005">
    <property type="entry name" value="ABC_tran"/>
    <property type="match status" value="1"/>
</dbReference>
<keyword evidence="5" id="KW-0029">Amino-acid transport</keyword>
<dbReference type="PANTHER" id="PTHR45772">
    <property type="entry name" value="CONSERVED COMPONENT OF ABC TRANSPORTER FOR NATURAL AMINO ACIDS-RELATED"/>
    <property type="match status" value="1"/>
</dbReference>
<accession>A0A521DI18</accession>
<evidence type="ECO:0000313" key="10">
    <source>
        <dbReference type="Proteomes" id="UP000319712"/>
    </source>
</evidence>
<dbReference type="InterPro" id="IPR051120">
    <property type="entry name" value="ABC_AA/LPS_Transport"/>
</dbReference>
<dbReference type="GO" id="GO:0006865">
    <property type="term" value="P:amino acid transport"/>
    <property type="evidence" value="ECO:0007669"/>
    <property type="project" value="UniProtKB-KW"/>
</dbReference>
<evidence type="ECO:0000256" key="3">
    <source>
        <dbReference type="ARBA" id="ARBA00022741"/>
    </source>
</evidence>
<sequence>MSDPLLRTDSVTKRFGKLTAVSDVSLSIPEGGISSIIGPNGAGKTTLFNLFTGKHAPTEGSIEFRGEEIGGLSPHEIVSRGIVRSYQITNFFSELSALENVRLATQADRTGFGPDDFLRHHASLSDAADEAEAVLERVGLLDVADQTAANLAYGQRRHLEIGIALATDPDLLLMDEPTAGMGPEQTNATVSLIEDIAEDATVVLIEHDMDIVMNVSERIAVMNKGELIARGTPAEISENEAVQRAYLGGE</sequence>
<evidence type="ECO:0000256" key="4">
    <source>
        <dbReference type="ARBA" id="ARBA00022840"/>
    </source>
</evidence>
<dbReference type="SMART" id="SM00382">
    <property type="entry name" value="AAA"/>
    <property type="match status" value="1"/>
</dbReference>
<keyword evidence="3" id="KW-0547">Nucleotide-binding</keyword>
<dbReference type="GO" id="GO:0016887">
    <property type="term" value="F:ATP hydrolysis activity"/>
    <property type="evidence" value="ECO:0007669"/>
    <property type="project" value="InterPro"/>
</dbReference>
<feature type="domain" description="ABC transporter" evidence="8">
    <location>
        <begin position="6"/>
        <end position="249"/>
    </location>
</feature>
<dbReference type="OrthoDB" id="44250at2157"/>
<organism evidence="9 10">
    <name type="scientific">Halorubrum cibi</name>
    <dbReference type="NCBI Taxonomy" id="413815"/>
    <lineage>
        <taxon>Archaea</taxon>
        <taxon>Methanobacteriati</taxon>
        <taxon>Methanobacteriota</taxon>
        <taxon>Stenosarchaea group</taxon>
        <taxon>Halobacteria</taxon>
        <taxon>Halobacteriales</taxon>
        <taxon>Haloferacaceae</taxon>
        <taxon>Halorubrum</taxon>
    </lineage>
</organism>
<keyword evidence="2" id="KW-0813">Transport</keyword>
<evidence type="ECO:0000256" key="2">
    <source>
        <dbReference type="ARBA" id="ARBA00022448"/>
    </source>
</evidence>
<dbReference type="EMBL" id="FXTD01000007">
    <property type="protein sequence ID" value="SMO71288.1"/>
    <property type="molecule type" value="Genomic_DNA"/>
</dbReference>
<dbReference type="InterPro" id="IPR003439">
    <property type="entry name" value="ABC_transporter-like_ATP-bd"/>
</dbReference>
<evidence type="ECO:0000256" key="7">
    <source>
        <dbReference type="ARBA" id="ARBA00072811"/>
    </source>
</evidence>
<dbReference type="InterPro" id="IPR032823">
    <property type="entry name" value="BCA_ABC_TP_C"/>
</dbReference>
<dbReference type="Pfam" id="PF12399">
    <property type="entry name" value="BCA_ABC_TP_C"/>
    <property type="match status" value="1"/>
</dbReference>
<evidence type="ECO:0000256" key="5">
    <source>
        <dbReference type="ARBA" id="ARBA00022970"/>
    </source>
</evidence>
<comment type="function">
    <text evidence="6">Probable component of a branched-chain amino-acid transport system.</text>
</comment>
<comment type="similarity">
    <text evidence="1">Belongs to the ABC transporter superfamily.</text>
</comment>
<dbReference type="FunFam" id="3.40.50.300:FF:000421">
    <property type="entry name" value="Branched-chain amino acid ABC transporter ATP-binding protein"/>
    <property type="match status" value="1"/>
</dbReference>
<gene>
    <name evidence="9" type="ORF">SAMN06264867_10724</name>
</gene>
<protein>
    <recommendedName>
        <fullName evidence="7">Probable branched-chain amino acid transport ATP-binding protein LivG</fullName>
    </recommendedName>
</protein>
<dbReference type="Gene3D" id="3.40.50.300">
    <property type="entry name" value="P-loop containing nucleotide triphosphate hydrolases"/>
    <property type="match status" value="1"/>
</dbReference>
<evidence type="ECO:0000256" key="6">
    <source>
        <dbReference type="ARBA" id="ARBA00056071"/>
    </source>
</evidence>
<evidence type="ECO:0000256" key="1">
    <source>
        <dbReference type="ARBA" id="ARBA00005417"/>
    </source>
</evidence>
<evidence type="ECO:0000313" key="9">
    <source>
        <dbReference type="EMBL" id="SMO71288.1"/>
    </source>
</evidence>